<proteinExistence type="predicted"/>
<evidence type="ECO:0000313" key="2">
    <source>
        <dbReference type="Proteomes" id="UP000247371"/>
    </source>
</evidence>
<dbReference type="AlphaFoldDB" id="A0A2V4S023"/>
<evidence type="ECO:0000313" key="1">
    <source>
        <dbReference type="EMBL" id="PYD68439.1"/>
    </source>
</evidence>
<comment type="caution">
    <text evidence="1">The sequence shown here is derived from an EMBL/GenBank/DDBJ whole genome shotgun (WGS) entry which is preliminary data.</text>
</comment>
<organism evidence="1 2">
    <name type="scientific">Komagataeibacter swingsii</name>
    <dbReference type="NCBI Taxonomy" id="215220"/>
    <lineage>
        <taxon>Bacteria</taxon>
        <taxon>Pseudomonadati</taxon>
        <taxon>Pseudomonadota</taxon>
        <taxon>Alphaproteobacteria</taxon>
        <taxon>Acetobacterales</taxon>
        <taxon>Acetobacteraceae</taxon>
        <taxon>Komagataeibacter</taxon>
    </lineage>
</organism>
<protein>
    <submittedName>
        <fullName evidence="1">Uncharacterized protein</fullName>
    </submittedName>
</protein>
<keyword evidence="2" id="KW-1185">Reference proteome</keyword>
<accession>A0A2V4S023</accession>
<reference evidence="1 2" key="1">
    <citation type="submission" date="2017-07" db="EMBL/GenBank/DDBJ databases">
        <title>A draft genome sequence of Komagataeibacter swingsii LMG 22125.</title>
        <authorList>
            <person name="Skraban J."/>
            <person name="Cleenwerck I."/>
            <person name="Vandamme P."/>
            <person name="Trcek J."/>
        </authorList>
    </citation>
    <scope>NUCLEOTIDE SEQUENCE [LARGE SCALE GENOMIC DNA]</scope>
    <source>
        <strain evidence="1 2">LMG 22125</strain>
    </source>
</reference>
<sequence length="71" mass="8017">MIPGAVIPVYIADPNQQVGEFYQIAAIEKGKQCFMNAHAFVIVIDNGVPIQVIQQISNRHSHIPWFLLCKR</sequence>
<dbReference type="Proteomes" id="UP000247371">
    <property type="component" value="Unassembled WGS sequence"/>
</dbReference>
<gene>
    <name evidence="1" type="ORF">CFR76_15030</name>
</gene>
<name>A0A2V4S023_9PROT</name>
<dbReference type="EMBL" id="NKUB01000033">
    <property type="protein sequence ID" value="PYD68439.1"/>
    <property type="molecule type" value="Genomic_DNA"/>
</dbReference>